<feature type="transmembrane region" description="Helical" evidence="2">
    <location>
        <begin position="117"/>
        <end position="142"/>
    </location>
</feature>
<evidence type="ECO:0000256" key="1">
    <source>
        <dbReference type="SAM" id="MobiDB-lite"/>
    </source>
</evidence>
<dbReference type="RefSeq" id="WP_133330962.1">
    <property type="nucleotide sequence ID" value="NZ_SMYL01000014.1"/>
</dbReference>
<keyword evidence="2" id="KW-0812">Transmembrane</keyword>
<gene>
    <name evidence="3" type="ORF">E2I14_17595</name>
</gene>
<comment type="caution">
    <text evidence="3">The sequence shown here is derived from an EMBL/GenBank/DDBJ whole genome shotgun (WGS) entry which is preliminary data.</text>
</comment>
<feature type="region of interest" description="Disordered" evidence="1">
    <location>
        <begin position="1"/>
        <end position="57"/>
    </location>
</feature>
<dbReference type="Proteomes" id="UP000294829">
    <property type="component" value="Unassembled WGS sequence"/>
</dbReference>
<feature type="compositionally biased region" description="Polar residues" evidence="1">
    <location>
        <begin position="21"/>
        <end position="43"/>
    </location>
</feature>
<evidence type="ECO:0000256" key="2">
    <source>
        <dbReference type="SAM" id="Phobius"/>
    </source>
</evidence>
<evidence type="ECO:0000313" key="4">
    <source>
        <dbReference type="Proteomes" id="UP000294829"/>
    </source>
</evidence>
<evidence type="ECO:0000313" key="3">
    <source>
        <dbReference type="EMBL" id="TDK61204.1"/>
    </source>
</evidence>
<dbReference type="EMBL" id="SMYL01000014">
    <property type="protein sequence ID" value="TDK61204.1"/>
    <property type="molecule type" value="Genomic_DNA"/>
</dbReference>
<feature type="transmembrane region" description="Helical" evidence="2">
    <location>
        <begin position="162"/>
        <end position="186"/>
    </location>
</feature>
<accession>A0A4R5VRA7</accession>
<reference evidence="3 4" key="1">
    <citation type="submission" date="2019-03" db="EMBL/GenBank/DDBJ databases">
        <title>Sapientia aquatica gen. nov., sp. nov., isolated from a crater lake.</title>
        <authorList>
            <person name="Felfoldi T."/>
            <person name="Szabo A."/>
            <person name="Toth E."/>
            <person name="Schumann P."/>
            <person name="Keki Z."/>
            <person name="Marialigeti K."/>
            <person name="Mathe I."/>
        </authorList>
    </citation>
    <scope>NUCLEOTIDE SEQUENCE [LARGE SCALE GENOMIC DNA]</scope>
    <source>
        <strain evidence="3 4">SA-152</strain>
    </source>
</reference>
<proteinExistence type="predicted"/>
<name>A0A4R5VRA7_9BURK</name>
<organism evidence="3 4">
    <name type="scientific">Sapientia aquatica</name>
    <dbReference type="NCBI Taxonomy" id="1549640"/>
    <lineage>
        <taxon>Bacteria</taxon>
        <taxon>Pseudomonadati</taxon>
        <taxon>Pseudomonadota</taxon>
        <taxon>Betaproteobacteria</taxon>
        <taxon>Burkholderiales</taxon>
        <taxon>Oxalobacteraceae</taxon>
        <taxon>Sapientia</taxon>
    </lineage>
</organism>
<keyword evidence="2" id="KW-0472">Membrane</keyword>
<protein>
    <submittedName>
        <fullName evidence="3">Uncharacterized protein</fullName>
    </submittedName>
</protein>
<keyword evidence="4" id="KW-1185">Reference proteome</keyword>
<keyword evidence="2" id="KW-1133">Transmembrane helix</keyword>
<dbReference type="AlphaFoldDB" id="A0A4R5VRA7"/>
<sequence length="194" mass="18927">MAKQEAWRLISGNKKSESKSTDGTQSKEGAQFQANENSDPKGNTKTKSKSSSAGGTAGTGASGFAVVADIAAGAAVVAATVVSGIGTAYVINKHVLNDDESLEQGERDARKSGRVGSYVGGGAGATAAIAMVCVTGEIGLGVTGVTTGLASIGAVVGGGATIGAGIALAVPALAACAVAGFGYGGYKLYQRYFG</sequence>